<keyword evidence="3" id="KW-1185">Reference proteome</keyword>
<reference evidence="2" key="1">
    <citation type="submission" date="2021-06" db="EMBL/GenBank/DDBJ databases">
        <title>Comparative genomics, transcriptomics and evolutionary studies reveal genomic signatures of adaptation to plant cell wall in hemibiotrophic fungi.</title>
        <authorList>
            <consortium name="DOE Joint Genome Institute"/>
            <person name="Baroncelli R."/>
            <person name="Diaz J.F."/>
            <person name="Benocci T."/>
            <person name="Peng M."/>
            <person name="Battaglia E."/>
            <person name="Haridas S."/>
            <person name="Andreopoulos W."/>
            <person name="Labutti K."/>
            <person name="Pangilinan J."/>
            <person name="Floch G.L."/>
            <person name="Makela M.R."/>
            <person name="Henrissat B."/>
            <person name="Grigoriev I.V."/>
            <person name="Crouch J.A."/>
            <person name="De Vries R.P."/>
            <person name="Sukno S.A."/>
            <person name="Thon M.R."/>
        </authorList>
    </citation>
    <scope>NUCLEOTIDE SEQUENCE</scope>
    <source>
        <strain evidence="2">MAFF235873</strain>
    </source>
</reference>
<comment type="caution">
    <text evidence="2">The sequence shown here is derived from an EMBL/GenBank/DDBJ whole genome shotgun (WGS) entry which is preliminary data.</text>
</comment>
<dbReference type="EMBL" id="MU843160">
    <property type="protein sequence ID" value="KAK2020892.1"/>
    <property type="molecule type" value="Genomic_DNA"/>
</dbReference>
<feature type="region of interest" description="Disordered" evidence="1">
    <location>
        <begin position="1"/>
        <end position="21"/>
    </location>
</feature>
<gene>
    <name evidence="2" type="ORF">LX32DRAFT_632462</name>
</gene>
<evidence type="ECO:0000256" key="1">
    <source>
        <dbReference type="SAM" id="MobiDB-lite"/>
    </source>
</evidence>
<sequence length="173" mass="19242">MEHARAQAPKPATLSASAQLTTSRARDDPVLGYKIRVLLYDLRNLANDPSSERRLNATTDEHYISAPYFPQEEAALIKTALVDVDLDGWLDPSTADYTEDPNAPSLSSRLRNQSVEAAIRIMLGNFLEKRRASGDSRPCGPHHLAPIYAALFGLDMAELKYDKFLSRLRRTGT</sequence>
<name>A0AAD9LUI1_9PEZI</name>
<organism evidence="2 3">
    <name type="scientific">Colletotrichum zoysiae</name>
    <dbReference type="NCBI Taxonomy" id="1216348"/>
    <lineage>
        <taxon>Eukaryota</taxon>
        <taxon>Fungi</taxon>
        <taxon>Dikarya</taxon>
        <taxon>Ascomycota</taxon>
        <taxon>Pezizomycotina</taxon>
        <taxon>Sordariomycetes</taxon>
        <taxon>Hypocreomycetidae</taxon>
        <taxon>Glomerellales</taxon>
        <taxon>Glomerellaceae</taxon>
        <taxon>Colletotrichum</taxon>
        <taxon>Colletotrichum graminicola species complex</taxon>
    </lineage>
</organism>
<protein>
    <submittedName>
        <fullName evidence="2">Uncharacterized protein</fullName>
    </submittedName>
</protein>
<dbReference type="Proteomes" id="UP001232148">
    <property type="component" value="Unassembled WGS sequence"/>
</dbReference>
<accession>A0AAD9LUI1</accession>
<evidence type="ECO:0000313" key="3">
    <source>
        <dbReference type="Proteomes" id="UP001232148"/>
    </source>
</evidence>
<proteinExistence type="predicted"/>
<dbReference type="AlphaFoldDB" id="A0AAD9LUI1"/>
<evidence type="ECO:0000313" key="2">
    <source>
        <dbReference type="EMBL" id="KAK2020892.1"/>
    </source>
</evidence>